<reference evidence="6" key="1">
    <citation type="submission" date="2024-04" db="EMBL/GenBank/DDBJ databases">
        <authorList>
            <person name="Shaw F."/>
            <person name="Minotto A."/>
        </authorList>
    </citation>
    <scope>NUCLEOTIDE SEQUENCE [LARGE SCALE GENOMIC DNA]</scope>
</reference>
<name>A0ABP1E901_9APHY</name>
<dbReference type="InterPro" id="IPR002110">
    <property type="entry name" value="Ankyrin_rpt"/>
</dbReference>
<gene>
    <name evidence="5" type="ORF">GFSPODELE1_LOCUS10783</name>
</gene>
<dbReference type="EMBL" id="OZ037952">
    <property type="protein sequence ID" value="CAL1716511.1"/>
    <property type="molecule type" value="Genomic_DNA"/>
</dbReference>
<keyword evidence="6" id="KW-1185">Reference proteome</keyword>
<accession>A0ABP1E901</accession>
<feature type="compositionally biased region" description="Polar residues" evidence="4">
    <location>
        <begin position="149"/>
        <end position="162"/>
    </location>
</feature>
<protein>
    <recommendedName>
        <fullName evidence="7">Ankyrin</fullName>
    </recommendedName>
</protein>
<evidence type="ECO:0000256" key="2">
    <source>
        <dbReference type="ARBA" id="ARBA00023043"/>
    </source>
</evidence>
<evidence type="ECO:0000313" key="5">
    <source>
        <dbReference type="EMBL" id="CAL1716511.1"/>
    </source>
</evidence>
<organism evidence="5 6">
    <name type="scientific">Somion occarium</name>
    <dbReference type="NCBI Taxonomy" id="3059160"/>
    <lineage>
        <taxon>Eukaryota</taxon>
        <taxon>Fungi</taxon>
        <taxon>Dikarya</taxon>
        <taxon>Basidiomycota</taxon>
        <taxon>Agaricomycotina</taxon>
        <taxon>Agaricomycetes</taxon>
        <taxon>Polyporales</taxon>
        <taxon>Cerrenaceae</taxon>
        <taxon>Somion</taxon>
    </lineage>
</organism>
<dbReference type="Gene3D" id="1.25.40.20">
    <property type="entry name" value="Ankyrin repeat-containing domain"/>
    <property type="match status" value="1"/>
</dbReference>
<dbReference type="PROSITE" id="PS50088">
    <property type="entry name" value="ANK_REPEAT"/>
    <property type="match status" value="1"/>
</dbReference>
<dbReference type="SUPFAM" id="SSF48403">
    <property type="entry name" value="Ankyrin repeat"/>
    <property type="match status" value="1"/>
</dbReference>
<feature type="region of interest" description="Disordered" evidence="4">
    <location>
        <begin position="204"/>
        <end position="234"/>
    </location>
</feature>
<feature type="repeat" description="ANK" evidence="3">
    <location>
        <begin position="42"/>
        <end position="74"/>
    </location>
</feature>
<dbReference type="PANTHER" id="PTHR24171">
    <property type="entry name" value="ANKYRIN REPEAT DOMAIN-CONTAINING PROTEIN 39-RELATED"/>
    <property type="match status" value="1"/>
</dbReference>
<evidence type="ECO:0008006" key="7">
    <source>
        <dbReference type="Google" id="ProtNLM"/>
    </source>
</evidence>
<keyword evidence="1" id="KW-0677">Repeat</keyword>
<evidence type="ECO:0000313" key="6">
    <source>
        <dbReference type="Proteomes" id="UP001497453"/>
    </source>
</evidence>
<evidence type="ECO:0000256" key="4">
    <source>
        <dbReference type="SAM" id="MobiDB-lite"/>
    </source>
</evidence>
<feature type="region of interest" description="Disordered" evidence="4">
    <location>
        <begin position="139"/>
        <end position="162"/>
    </location>
</feature>
<dbReference type="SMART" id="SM00248">
    <property type="entry name" value="ANK"/>
    <property type="match status" value="2"/>
</dbReference>
<dbReference type="Pfam" id="PF13857">
    <property type="entry name" value="Ank_5"/>
    <property type="match status" value="1"/>
</dbReference>
<proteinExistence type="predicted"/>
<dbReference type="PROSITE" id="PS50297">
    <property type="entry name" value="ANK_REP_REGION"/>
    <property type="match status" value="1"/>
</dbReference>
<evidence type="ECO:0000256" key="1">
    <source>
        <dbReference type="ARBA" id="ARBA00022737"/>
    </source>
</evidence>
<sequence>MPVPTRVQPEKNIWIAAGDGDLDRVRDLIENESMSPNVPDLNTYTPMHAAASYGHIPVLEYLFSKGGDVNVTDSDGDTPLYVVENIETAKWLTDHGAVIDRQNLEGQTPAAYLSEDFPEVAAYLESLHPTTTATPATYLSGDVPPIGSQLPSQHAQNQASEQLTSDLIASVGDIMQRAEAEGRDCDEELREAVGRTVLEGVVAGYGMSNDSGDQDRRTDDVGNGSKRPRTDGGE</sequence>
<keyword evidence="2 3" id="KW-0040">ANK repeat</keyword>
<evidence type="ECO:0000256" key="3">
    <source>
        <dbReference type="PROSITE-ProRule" id="PRU00023"/>
    </source>
</evidence>
<dbReference type="Proteomes" id="UP001497453">
    <property type="component" value="Chromosome 9"/>
</dbReference>
<dbReference type="InterPro" id="IPR036770">
    <property type="entry name" value="Ankyrin_rpt-contain_sf"/>
</dbReference>